<evidence type="ECO:0000313" key="1">
    <source>
        <dbReference type="EMBL" id="JAH33775.1"/>
    </source>
</evidence>
<name>A0A0E9RZJ5_ANGAN</name>
<reference evidence="1" key="2">
    <citation type="journal article" date="2015" name="Fish Shellfish Immunol.">
        <title>Early steps in the European eel (Anguilla anguilla)-Vibrio vulnificus interaction in the gills: Role of the RtxA13 toxin.</title>
        <authorList>
            <person name="Callol A."/>
            <person name="Pajuelo D."/>
            <person name="Ebbesson L."/>
            <person name="Teles M."/>
            <person name="MacKenzie S."/>
            <person name="Amaro C."/>
        </authorList>
    </citation>
    <scope>NUCLEOTIDE SEQUENCE</scope>
</reference>
<sequence length="33" mass="3883">MLLLACTFLTTCFMDDICKLGEYRCYVFETNHS</sequence>
<reference evidence="1" key="1">
    <citation type="submission" date="2014-11" db="EMBL/GenBank/DDBJ databases">
        <authorList>
            <person name="Amaro Gonzalez C."/>
        </authorList>
    </citation>
    <scope>NUCLEOTIDE SEQUENCE</scope>
</reference>
<dbReference type="AlphaFoldDB" id="A0A0E9RZJ5"/>
<organism evidence="1">
    <name type="scientific">Anguilla anguilla</name>
    <name type="common">European freshwater eel</name>
    <name type="synonym">Muraena anguilla</name>
    <dbReference type="NCBI Taxonomy" id="7936"/>
    <lineage>
        <taxon>Eukaryota</taxon>
        <taxon>Metazoa</taxon>
        <taxon>Chordata</taxon>
        <taxon>Craniata</taxon>
        <taxon>Vertebrata</taxon>
        <taxon>Euteleostomi</taxon>
        <taxon>Actinopterygii</taxon>
        <taxon>Neopterygii</taxon>
        <taxon>Teleostei</taxon>
        <taxon>Anguilliformes</taxon>
        <taxon>Anguillidae</taxon>
        <taxon>Anguilla</taxon>
    </lineage>
</organism>
<dbReference type="EMBL" id="GBXM01074802">
    <property type="protein sequence ID" value="JAH33775.1"/>
    <property type="molecule type" value="Transcribed_RNA"/>
</dbReference>
<accession>A0A0E9RZJ5</accession>
<protein>
    <submittedName>
        <fullName evidence="1">Uncharacterized protein</fullName>
    </submittedName>
</protein>
<proteinExistence type="predicted"/>